<comment type="caution">
    <text evidence="5">The sequence shown here is derived from an EMBL/GenBank/DDBJ whole genome shotgun (WGS) entry which is preliminary data.</text>
</comment>
<gene>
    <name evidence="5" type="ORF">CLV56_0417</name>
</gene>
<dbReference type="GO" id="GO:0000272">
    <property type="term" value="P:polysaccharide catabolic process"/>
    <property type="evidence" value="ECO:0007669"/>
    <property type="project" value="UniProtKB-KW"/>
</dbReference>
<protein>
    <submittedName>
        <fullName evidence="5">Fibronectin type III domain protein</fullName>
    </submittedName>
</protein>
<name>A0A0B2BQT7_9ACTN</name>
<keyword evidence="1" id="KW-0378">Hydrolase</keyword>
<dbReference type="InterPro" id="IPR013783">
    <property type="entry name" value="Ig-like_fold"/>
</dbReference>
<sequence length="404" mass="43634">MRRLRSIAAAAALVLAAPTAAVTAVSSPAAGVDVEVLRCSEPGAGLPCVASVTRDGVAIPAGHPVWDLYVHRWTYEGGRVIGASLLKNGDPDIGGSELGHRWVVTLETGSMIPRVVTGSGRDVAVQRSRPGGYRVRLALDPVTISGQCDQSSWPWTCPEWADDPDPVENGEWDAALNFQVTDFGQWRNTTQRAASYGMTFFTNVAASSGLPEIVDDPAGRAMLRILLANRHYREDGTTVVRGRTELVVPDAFLRVAYGVPDPSTLTTSGIDVLGAGGATVRISLVGSELQVLLDNMTFSARNVRIRRGTVTPTRPTKVRAKRVKARKGAVRYRASKARGARIKGYKVMCKATRGHHRRKASAGAAKRKIVVKRLKRNRAYRCRVVARSAAGPSAQSRAVKLRRR</sequence>
<evidence type="ECO:0000313" key="6">
    <source>
        <dbReference type="Proteomes" id="UP000230842"/>
    </source>
</evidence>
<keyword evidence="2" id="KW-0624">Polysaccharide degradation</keyword>
<dbReference type="PROSITE" id="PS50853">
    <property type="entry name" value="FN3"/>
    <property type="match status" value="1"/>
</dbReference>
<dbReference type="Gene3D" id="2.60.40.10">
    <property type="entry name" value="Immunoglobulins"/>
    <property type="match status" value="1"/>
</dbReference>
<dbReference type="CDD" id="cd00063">
    <property type="entry name" value="FN3"/>
    <property type="match status" value="1"/>
</dbReference>
<dbReference type="Pfam" id="PF00041">
    <property type="entry name" value="fn3"/>
    <property type="match status" value="1"/>
</dbReference>
<dbReference type="RefSeq" id="WP_039343766.1">
    <property type="nucleotide sequence ID" value="NZ_PGEZ01000001.1"/>
</dbReference>
<dbReference type="Proteomes" id="UP000230842">
    <property type="component" value="Unassembled WGS sequence"/>
</dbReference>
<accession>A0A0B2BQT7</accession>
<dbReference type="OrthoDB" id="5241356at2"/>
<feature type="signal peptide" evidence="3">
    <location>
        <begin position="1"/>
        <end position="23"/>
    </location>
</feature>
<dbReference type="EMBL" id="PGEZ01000001">
    <property type="protein sequence ID" value="PJJ56213.1"/>
    <property type="molecule type" value="Genomic_DNA"/>
</dbReference>
<feature type="domain" description="Fibronectin type-III" evidence="4">
    <location>
        <begin position="314"/>
        <end position="404"/>
    </location>
</feature>
<dbReference type="InterPro" id="IPR003961">
    <property type="entry name" value="FN3_dom"/>
</dbReference>
<evidence type="ECO:0000256" key="2">
    <source>
        <dbReference type="ARBA" id="ARBA00023326"/>
    </source>
</evidence>
<dbReference type="GO" id="GO:0016798">
    <property type="term" value="F:hydrolase activity, acting on glycosyl bonds"/>
    <property type="evidence" value="ECO:0007669"/>
    <property type="project" value="UniProtKB-KW"/>
</dbReference>
<dbReference type="InterPro" id="IPR036116">
    <property type="entry name" value="FN3_sf"/>
</dbReference>
<dbReference type="AlphaFoldDB" id="A0A0B2BQT7"/>
<evidence type="ECO:0000313" key="5">
    <source>
        <dbReference type="EMBL" id="PJJ56213.1"/>
    </source>
</evidence>
<evidence type="ECO:0000256" key="1">
    <source>
        <dbReference type="ARBA" id="ARBA00023295"/>
    </source>
</evidence>
<organism evidence="5 6">
    <name type="scientific">Mumia flava</name>
    <dbReference type="NCBI Taxonomy" id="1348852"/>
    <lineage>
        <taxon>Bacteria</taxon>
        <taxon>Bacillati</taxon>
        <taxon>Actinomycetota</taxon>
        <taxon>Actinomycetes</taxon>
        <taxon>Propionibacteriales</taxon>
        <taxon>Nocardioidaceae</taxon>
        <taxon>Mumia</taxon>
    </lineage>
</organism>
<proteinExistence type="predicted"/>
<feature type="chain" id="PRO_5039032700" evidence="3">
    <location>
        <begin position="24"/>
        <end position="404"/>
    </location>
</feature>
<keyword evidence="1" id="KW-0326">Glycosidase</keyword>
<evidence type="ECO:0000259" key="4">
    <source>
        <dbReference type="PROSITE" id="PS50853"/>
    </source>
</evidence>
<evidence type="ECO:0000256" key="3">
    <source>
        <dbReference type="SAM" id="SignalP"/>
    </source>
</evidence>
<keyword evidence="2" id="KW-0119">Carbohydrate metabolism</keyword>
<reference evidence="5 6" key="1">
    <citation type="submission" date="2017-11" db="EMBL/GenBank/DDBJ databases">
        <title>Genomic Encyclopedia of Archaeal and Bacterial Type Strains, Phase II (KMG-II): From Individual Species to Whole Genera.</title>
        <authorList>
            <person name="Goeker M."/>
        </authorList>
    </citation>
    <scope>NUCLEOTIDE SEQUENCE [LARGE SCALE GENOMIC DNA]</scope>
    <source>
        <strain evidence="5 6">DSM 27763</strain>
    </source>
</reference>
<keyword evidence="3" id="KW-0732">Signal</keyword>
<dbReference type="SUPFAM" id="SSF49265">
    <property type="entry name" value="Fibronectin type III"/>
    <property type="match status" value="1"/>
</dbReference>
<keyword evidence="6" id="KW-1185">Reference proteome</keyword>